<sequence length="182" mass="20389">MKIRKQVWFDAIGVGLFTLVYSLIMGGLSLWMGSAAFVAVSYFFGAGFPKDKLWNILVSFALGIVWGLIAFRLLQVPGIAPLWPSAVMFGLMTFLVLFLQGTIMKFTVVPAWLIAWGTTMLIITNISVHNWPLFVGQLYGSMLLGIFVIGYASDFFNQVMMRLFPDKVKSKTKEAVIEDDRD</sequence>
<keyword evidence="1" id="KW-0812">Transmembrane</keyword>
<feature type="transmembrane region" description="Helical" evidence="1">
    <location>
        <begin position="134"/>
        <end position="152"/>
    </location>
</feature>
<dbReference type="EMBL" id="AZFS01000062">
    <property type="protein sequence ID" value="KRL93591.1"/>
    <property type="molecule type" value="Genomic_DNA"/>
</dbReference>
<comment type="caution">
    <text evidence="2">The sequence shown here is derived from an EMBL/GenBank/DDBJ whole genome shotgun (WGS) entry which is preliminary data.</text>
</comment>
<dbReference type="PATRIC" id="fig|1423753.3.peg.1165"/>
<feature type="transmembrane region" description="Helical" evidence="1">
    <location>
        <begin position="80"/>
        <end position="99"/>
    </location>
</feature>
<accession>A0A0R1UK31</accession>
<evidence type="ECO:0000256" key="1">
    <source>
        <dbReference type="SAM" id="Phobius"/>
    </source>
</evidence>
<feature type="transmembrane region" description="Helical" evidence="1">
    <location>
        <begin position="7"/>
        <end position="24"/>
    </location>
</feature>
<keyword evidence="1" id="KW-0472">Membrane</keyword>
<dbReference type="RefSeq" id="WP_057734975.1">
    <property type="nucleotide sequence ID" value="NZ_AZFS01000062.1"/>
</dbReference>
<gene>
    <name evidence="2" type="ORF">FD28_GL001119</name>
</gene>
<dbReference type="Proteomes" id="UP000051580">
    <property type="component" value="Unassembled WGS sequence"/>
</dbReference>
<evidence type="ECO:0000313" key="3">
    <source>
        <dbReference type="Proteomes" id="UP000051580"/>
    </source>
</evidence>
<keyword evidence="1" id="KW-1133">Transmembrane helix</keyword>
<evidence type="ECO:0000313" key="2">
    <source>
        <dbReference type="EMBL" id="KRL93591.1"/>
    </source>
</evidence>
<feature type="transmembrane region" description="Helical" evidence="1">
    <location>
        <begin position="30"/>
        <end position="48"/>
    </location>
</feature>
<feature type="transmembrane region" description="Helical" evidence="1">
    <location>
        <begin position="106"/>
        <end position="128"/>
    </location>
</feature>
<keyword evidence="3" id="KW-1185">Reference proteome</keyword>
<feature type="transmembrane region" description="Helical" evidence="1">
    <location>
        <begin position="53"/>
        <end position="74"/>
    </location>
</feature>
<organism evidence="2 3">
    <name type="scientific">Levilactobacillus hammesii DSM 16381</name>
    <dbReference type="NCBI Taxonomy" id="1423753"/>
    <lineage>
        <taxon>Bacteria</taxon>
        <taxon>Bacillati</taxon>
        <taxon>Bacillota</taxon>
        <taxon>Bacilli</taxon>
        <taxon>Lactobacillales</taxon>
        <taxon>Lactobacillaceae</taxon>
        <taxon>Levilactobacillus</taxon>
    </lineage>
</organism>
<protein>
    <recommendedName>
        <fullName evidence="4">DUF1097 domain-containing protein</fullName>
    </recommendedName>
</protein>
<dbReference type="InterPro" id="IPR009476">
    <property type="entry name" value="DUF1097"/>
</dbReference>
<dbReference type="OrthoDB" id="2319335at2"/>
<dbReference type="AlphaFoldDB" id="A0A0R1UK31"/>
<dbReference type="Pfam" id="PF06496">
    <property type="entry name" value="DUF1097"/>
    <property type="match status" value="1"/>
</dbReference>
<name>A0A0R1UK31_9LACO</name>
<proteinExistence type="predicted"/>
<evidence type="ECO:0008006" key="4">
    <source>
        <dbReference type="Google" id="ProtNLM"/>
    </source>
</evidence>
<reference evidence="2 3" key="1">
    <citation type="journal article" date="2015" name="Genome Announc.">
        <title>Expanding the biotechnology potential of lactobacilli through comparative genomics of 213 strains and associated genera.</title>
        <authorList>
            <person name="Sun Z."/>
            <person name="Harris H.M."/>
            <person name="McCann A."/>
            <person name="Guo C."/>
            <person name="Argimon S."/>
            <person name="Zhang W."/>
            <person name="Yang X."/>
            <person name="Jeffery I.B."/>
            <person name="Cooney J.C."/>
            <person name="Kagawa T.F."/>
            <person name="Liu W."/>
            <person name="Song Y."/>
            <person name="Salvetti E."/>
            <person name="Wrobel A."/>
            <person name="Rasinkangas P."/>
            <person name="Parkhill J."/>
            <person name="Rea M.C."/>
            <person name="O'Sullivan O."/>
            <person name="Ritari J."/>
            <person name="Douillard F.P."/>
            <person name="Paul Ross R."/>
            <person name="Yang R."/>
            <person name="Briner A.E."/>
            <person name="Felis G.E."/>
            <person name="de Vos W.M."/>
            <person name="Barrangou R."/>
            <person name="Klaenhammer T.R."/>
            <person name="Caufield P.W."/>
            <person name="Cui Y."/>
            <person name="Zhang H."/>
            <person name="O'Toole P.W."/>
        </authorList>
    </citation>
    <scope>NUCLEOTIDE SEQUENCE [LARGE SCALE GENOMIC DNA]</scope>
    <source>
        <strain evidence="2 3">DSM 16381</strain>
    </source>
</reference>